<organism evidence="1">
    <name type="scientific">marine metagenome</name>
    <dbReference type="NCBI Taxonomy" id="408172"/>
    <lineage>
        <taxon>unclassified sequences</taxon>
        <taxon>metagenomes</taxon>
        <taxon>ecological metagenomes</taxon>
    </lineage>
</organism>
<feature type="non-terminal residue" evidence="1">
    <location>
        <position position="44"/>
    </location>
</feature>
<gene>
    <name evidence="1" type="ORF">METZ01_LOCUS274026</name>
</gene>
<dbReference type="AlphaFoldDB" id="A0A382KCQ5"/>
<dbReference type="EMBL" id="UINC01079304">
    <property type="protein sequence ID" value="SVC21172.1"/>
    <property type="molecule type" value="Genomic_DNA"/>
</dbReference>
<name>A0A382KCQ5_9ZZZZ</name>
<protein>
    <submittedName>
        <fullName evidence="1">Uncharacterized protein</fullName>
    </submittedName>
</protein>
<reference evidence="1" key="1">
    <citation type="submission" date="2018-05" db="EMBL/GenBank/DDBJ databases">
        <authorList>
            <person name="Lanie J.A."/>
            <person name="Ng W.-L."/>
            <person name="Kazmierczak K.M."/>
            <person name="Andrzejewski T.M."/>
            <person name="Davidsen T.M."/>
            <person name="Wayne K.J."/>
            <person name="Tettelin H."/>
            <person name="Glass J.I."/>
            <person name="Rusch D."/>
            <person name="Podicherti R."/>
            <person name="Tsui H.-C.T."/>
            <person name="Winkler M.E."/>
        </authorList>
    </citation>
    <scope>NUCLEOTIDE SEQUENCE</scope>
</reference>
<proteinExistence type="predicted"/>
<accession>A0A382KCQ5</accession>
<evidence type="ECO:0000313" key="1">
    <source>
        <dbReference type="EMBL" id="SVC21172.1"/>
    </source>
</evidence>
<sequence length="44" mass="4873">MSLGHAGTADTGRHRDYDLIGVSCHVMLRLRALIVVAKHHPGYF</sequence>